<protein>
    <submittedName>
        <fullName evidence="1">Uncharacterized protein</fullName>
    </submittedName>
</protein>
<gene>
    <name evidence="1" type="ORF">LCGC14_0731910</name>
</gene>
<dbReference type="EMBL" id="LAZR01001697">
    <property type="protein sequence ID" value="KKN40555.1"/>
    <property type="molecule type" value="Genomic_DNA"/>
</dbReference>
<reference evidence="1" key="1">
    <citation type="journal article" date="2015" name="Nature">
        <title>Complex archaea that bridge the gap between prokaryotes and eukaryotes.</title>
        <authorList>
            <person name="Spang A."/>
            <person name="Saw J.H."/>
            <person name="Jorgensen S.L."/>
            <person name="Zaremba-Niedzwiedzka K."/>
            <person name="Martijn J."/>
            <person name="Lind A.E."/>
            <person name="van Eijk R."/>
            <person name="Schleper C."/>
            <person name="Guy L."/>
            <person name="Ettema T.J."/>
        </authorList>
    </citation>
    <scope>NUCLEOTIDE SEQUENCE</scope>
</reference>
<sequence>METKTSFQAMKERCITIEDALQLREKLSEFEVADTRIIIFNESNTPLKSYRDLALASVLSLPKSAGEIETPYAEKLIGDLK</sequence>
<organism evidence="1">
    <name type="scientific">marine sediment metagenome</name>
    <dbReference type="NCBI Taxonomy" id="412755"/>
    <lineage>
        <taxon>unclassified sequences</taxon>
        <taxon>metagenomes</taxon>
        <taxon>ecological metagenomes</taxon>
    </lineage>
</organism>
<evidence type="ECO:0000313" key="1">
    <source>
        <dbReference type="EMBL" id="KKN40555.1"/>
    </source>
</evidence>
<proteinExistence type="predicted"/>
<comment type="caution">
    <text evidence="1">The sequence shown here is derived from an EMBL/GenBank/DDBJ whole genome shotgun (WGS) entry which is preliminary data.</text>
</comment>
<name>A0A0F9Q991_9ZZZZ</name>
<dbReference type="AlphaFoldDB" id="A0A0F9Q991"/>
<accession>A0A0F9Q991</accession>